<dbReference type="AlphaFoldDB" id="C5FTM0"/>
<organism evidence="1 2">
    <name type="scientific">Arthroderma otae (strain ATCC MYA-4605 / CBS 113480)</name>
    <name type="common">Microsporum canis</name>
    <dbReference type="NCBI Taxonomy" id="554155"/>
    <lineage>
        <taxon>Eukaryota</taxon>
        <taxon>Fungi</taxon>
        <taxon>Dikarya</taxon>
        <taxon>Ascomycota</taxon>
        <taxon>Pezizomycotina</taxon>
        <taxon>Eurotiomycetes</taxon>
        <taxon>Eurotiomycetidae</taxon>
        <taxon>Onygenales</taxon>
        <taxon>Arthrodermataceae</taxon>
        <taxon>Microsporum</taxon>
    </lineage>
</organism>
<accession>C5FTM0</accession>
<dbReference type="GeneID" id="9227055"/>
<protein>
    <submittedName>
        <fullName evidence="1">Uncharacterized protein</fullName>
    </submittedName>
</protein>
<sequence length="113" mass="13299">MLLDAPPSRTIYMLDPYQQGDKDRISRYINKPTTNRLEPHRPDAPKTRVREVRRERIIRSSHVRSNTRVYAKMTRIRSAVACRVSSRVTPKTSRIPEWGGVQSMYPPNRWVHT</sequence>
<keyword evidence="2" id="KW-1185">Reference proteome</keyword>
<evidence type="ECO:0000313" key="1">
    <source>
        <dbReference type="EMBL" id="EEQ33223.1"/>
    </source>
</evidence>
<dbReference type="EMBL" id="DS995705">
    <property type="protein sequence ID" value="EEQ33223.1"/>
    <property type="molecule type" value="Genomic_DNA"/>
</dbReference>
<evidence type="ECO:0000313" key="2">
    <source>
        <dbReference type="Proteomes" id="UP000002035"/>
    </source>
</evidence>
<proteinExistence type="predicted"/>
<dbReference type="VEuPathDB" id="FungiDB:MCYG_06042"/>
<dbReference type="RefSeq" id="XP_002846173.1">
    <property type="nucleotide sequence ID" value="XM_002846127.1"/>
</dbReference>
<dbReference type="Proteomes" id="UP000002035">
    <property type="component" value="Unassembled WGS sequence"/>
</dbReference>
<reference evidence="2" key="1">
    <citation type="journal article" date="2012" name="MBio">
        <title>Comparative genome analysis of Trichophyton rubrum and related dermatophytes reveals candidate genes involved in infection.</title>
        <authorList>
            <person name="Martinez D.A."/>
            <person name="Oliver B.G."/>
            <person name="Graeser Y."/>
            <person name="Goldberg J.M."/>
            <person name="Li W."/>
            <person name="Martinez-Rossi N.M."/>
            <person name="Monod M."/>
            <person name="Shelest E."/>
            <person name="Barton R.C."/>
            <person name="Birch E."/>
            <person name="Brakhage A.A."/>
            <person name="Chen Z."/>
            <person name="Gurr S.J."/>
            <person name="Heiman D."/>
            <person name="Heitman J."/>
            <person name="Kosti I."/>
            <person name="Rossi A."/>
            <person name="Saif S."/>
            <person name="Samalova M."/>
            <person name="Saunders C.W."/>
            <person name="Shea T."/>
            <person name="Summerbell R.C."/>
            <person name="Xu J."/>
            <person name="Young S."/>
            <person name="Zeng Q."/>
            <person name="Birren B.W."/>
            <person name="Cuomo C.A."/>
            <person name="White T.C."/>
        </authorList>
    </citation>
    <scope>NUCLEOTIDE SEQUENCE [LARGE SCALE GENOMIC DNA]</scope>
    <source>
        <strain evidence="2">ATCC MYA-4605 / CBS 113480</strain>
    </source>
</reference>
<gene>
    <name evidence="1" type="ORF">MCYG_06042</name>
</gene>
<name>C5FTM0_ARTOC</name>
<dbReference type="HOGENOM" id="CLU_2132964_0_0_1"/>